<dbReference type="EMBL" id="CYXM01000027">
    <property type="protein sequence ID" value="CUN29534.1"/>
    <property type="molecule type" value="Genomic_DNA"/>
</dbReference>
<evidence type="ECO:0000256" key="2">
    <source>
        <dbReference type="SAM" id="MobiDB-lite"/>
    </source>
</evidence>
<feature type="compositionally biased region" description="Polar residues" evidence="2">
    <location>
        <begin position="136"/>
        <end position="149"/>
    </location>
</feature>
<keyword evidence="1" id="KW-0175">Coiled coil</keyword>
<evidence type="ECO:0000256" key="1">
    <source>
        <dbReference type="SAM" id="Coils"/>
    </source>
</evidence>
<dbReference type="AlphaFoldDB" id="A0A173VR91"/>
<accession>A0A173VR91</accession>
<feature type="region of interest" description="Disordered" evidence="2">
    <location>
        <begin position="129"/>
        <end position="149"/>
    </location>
</feature>
<gene>
    <name evidence="3" type="ORF">ERS852580_03418</name>
</gene>
<proteinExistence type="predicted"/>
<evidence type="ECO:0000313" key="4">
    <source>
        <dbReference type="Proteomes" id="UP000095673"/>
    </source>
</evidence>
<feature type="coiled-coil region" evidence="1">
    <location>
        <begin position="44"/>
        <end position="78"/>
    </location>
</feature>
<evidence type="ECO:0000313" key="3">
    <source>
        <dbReference type="EMBL" id="CUN29534.1"/>
    </source>
</evidence>
<protein>
    <submittedName>
        <fullName evidence="3">Uncharacterized protein</fullName>
    </submittedName>
</protein>
<name>A0A173VR91_9FIRM</name>
<organism evidence="3 4">
    <name type="scientific">Agathobacter rectalis</name>
    <dbReference type="NCBI Taxonomy" id="39491"/>
    <lineage>
        <taxon>Bacteria</taxon>
        <taxon>Bacillati</taxon>
        <taxon>Bacillota</taxon>
        <taxon>Clostridia</taxon>
        <taxon>Lachnospirales</taxon>
        <taxon>Lachnospiraceae</taxon>
        <taxon>Agathobacter</taxon>
    </lineage>
</organism>
<sequence>MCGNGNLQAPAHFLSFPNGNTRNAPDSFPLPLCKNSADKVLHTENDLLTKKKELESKIATKEEEIRTLKARLSNIVRQHEFATVQDFYTAFYTAQRAFDAYQKERSKWEEAYGEKVTPKFETIHDKIKRYQEKSDNQNANRPYQSVNAP</sequence>
<reference evidence="3 4" key="1">
    <citation type="submission" date="2015-09" db="EMBL/GenBank/DDBJ databases">
        <authorList>
            <consortium name="Pathogen Informatics"/>
        </authorList>
    </citation>
    <scope>NUCLEOTIDE SEQUENCE [LARGE SCALE GENOMIC DNA]</scope>
    <source>
        <strain evidence="3 4">2789STDY5834968</strain>
    </source>
</reference>
<dbReference type="Proteomes" id="UP000095673">
    <property type="component" value="Unassembled WGS sequence"/>
</dbReference>